<organism evidence="2 3">
    <name type="scientific">Massilia eurypsychrophila</name>
    <dbReference type="NCBI Taxonomy" id="1485217"/>
    <lineage>
        <taxon>Bacteria</taxon>
        <taxon>Pseudomonadati</taxon>
        <taxon>Pseudomonadota</taxon>
        <taxon>Betaproteobacteria</taxon>
        <taxon>Burkholderiales</taxon>
        <taxon>Oxalobacteraceae</taxon>
        <taxon>Telluria group</taxon>
        <taxon>Massilia</taxon>
    </lineage>
</organism>
<dbReference type="Pfam" id="PF11748">
    <property type="entry name" value="DUF3306"/>
    <property type="match status" value="1"/>
</dbReference>
<accession>A0A2G8THU5</accession>
<dbReference type="InterPro" id="IPR021735">
    <property type="entry name" value="DUF3306"/>
</dbReference>
<comment type="caution">
    <text evidence="2">The sequence shown here is derived from an EMBL/GenBank/DDBJ whole genome shotgun (WGS) entry which is preliminary data.</text>
</comment>
<feature type="region of interest" description="Disordered" evidence="1">
    <location>
        <begin position="130"/>
        <end position="174"/>
    </location>
</feature>
<reference evidence="2 3" key="1">
    <citation type="submission" date="2017-10" db="EMBL/GenBank/DDBJ databases">
        <title>Massilia psychrophilum sp. nov., a novel purple-pigmented bacterium isolated from Tianshan glacier, Xinjiang Municipality, China.</title>
        <authorList>
            <person name="Wang H."/>
        </authorList>
    </citation>
    <scope>NUCLEOTIDE SEQUENCE [LARGE SCALE GENOMIC DNA]</scope>
    <source>
        <strain evidence="2 3">JCM 30074</strain>
    </source>
</reference>
<evidence type="ECO:0000256" key="1">
    <source>
        <dbReference type="SAM" id="MobiDB-lite"/>
    </source>
</evidence>
<protein>
    <recommendedName>
        <fullName evidence="4">DUF3306 domain-containing protein</fullName>
    </recommendedName>
</protein>
<feature type="compositionally biased region" description="Low complexity" evidence="1">
    <location>
        <begin position="130"/>
        <end position="146"/>
    </location>
</feature>
<gene>
    <name evidence="2" type="ORF">CR105_05805</name>
</gene>
<evidence type="ECO:0008006" key="4">
    <source>
        <dbReference type="Google" id="ProtNLM"/>
    </source>
</evidence>
<feature type="compositionally biased region" description="Low complexity" evidence="1">
    <location>
        <begin position="157"/>
        <end position="166"/>
    </location>
</feature>
<dbReference type="EMBL" id="PDOC01000003">
    <property type="protein sequence ID" value="PIL45604.1"/>
    <property type="molecule type" value="Genomic_DNA"/>
</dbReference>
<dbReference type="Proteomes" id="UP000230390">
    <property type="component" value="Unassembled WGS sequence"/>
</dbReference>
<proteinExistence type="predicted"/>
<name>A0A2G8THU5_9BURK</name>
<keyword evidence="3" id="KW-1185">Reference proteome</keyword>
<dbReference type="OrthoDB" id="8776025at2"/>
<sequence length="174" mass="18040">MMPSEGFLQRWSRLKAEPVAPAPVEVVPAPPAAPVAEPQADVALPTLADAAALDAASDYSAFVGRGVDASVRRLAMKKLFADPHFNVKDGLDIYMGDYNIASPVSEAMLASMSHARNIFARIDDALTPDAADAASPLAGPPAAGEMPPLPPPDDDLSAASPALQADDQAEKLSL</sequence>
<evidence type="ECO:0000313" key="2">
    <source>
        <dbReference type="EMBL" id="PIL45604.1"/>
    </source>
</evidence>
<dbReference type="AlphaFoldDB" id="A0A2G8THU5"/>
<evidence type="ECO:0000313" key="3">
    <source>
        <dbReference type="Proteomes" id="UP000230390"/>
    </source>
</evidence>